<dbReference type="EMBL" id="MKEK01000001">
    <property type="protein sequence ID" value="OEY69968.1"/>
    <property type="molecule type" value="Genomic_DNA"/>
</dbReference>
<evidence type="ECO:0000256" key="8">
    <source>
        <dbReference type="SAM" id="Phobius"/>
    </source>
</evidence>
<organism evidence="9 10">
    <name type="scientific">Rheinheimera salexigens</name>
    <dbReference type="NCBI Taxonomy" id="1628148"/>
    <lineage>
        <taxon>Bacteria</taxon>
        <taxon>Pseudomonadati</taxon>
        <taxon>Pseudomonadota</taxon>
        <taxon>Gammaproteobacteria</taxon>
        <taxon>Chromatiales</taxon>
        <taxon>Chromatiaceae</taxon>
        <taxon>Rheinheimera</taxon>
    </lineage>
</organism>
<dbReference type="RefSeq" id="WP_070049537.1">
    <property type="nucleotide sequence ID" value="NZ_CBCSDO010000007.1"/>
</dbReference>
<evidence type="ECO:0008006" key="11">
    <source>
        <dbReference type="Google" id="ProtNLM"/>
    </source>
</evidence>
<reference evidence="9" key="1">
    <citation type="submission" date="2016-09" db="EMBL/GenBank/DDBJ databases">
        <authorList>
            <person name="Capua I."/>
            <person name="De Benedictis P."/>
            <person name="Joannis T."/>
            <person name="Lombin L.H."/>
            <person name="Cattoli G."/>
        </authorList>
    </citation>
    <scope>NUCLEOTIDE SEQUENCE [LARGE SCALE GENOMIC DNA]</scope>
    <source>
        <strain evidence="9">KH87</strain>
    </source>
</reference>
<dbReference type="AlphaFoldDB" id="A0A1E7Q7E5"/>
<dbReference type="GO" id="GO:0005886">
    <property type="term" value="C:plasma membrane"/>
    <property type="evidence" value="ECO:0007669"/>
    <property type="project" value="UniProtKB-SubCell"/>
</dbReference>
<dbReference type="InterPro" id="IPR013426">
    <property type="entry name" value="EpsH-like"/>
</dbReference>
<dbReference type="InterPro" id="IPR017540">
    <property type="entry name" value="Exosortase-1"/>
</dbReference>
<feature type="transmembrane region" description="Helical" evidence="8">
    <location>
        <begin position="38"/>
        <end position="55"/>
    </location>
</feature>
<dbReference type="Proteomes" id="UP000242258">
    <property type="component" value="Unassembled WGS sequence"/>
</dbReference>
<feature type="transmembrane region" description="Helical" evidence="8">
    <location>
        <begin position="289"/>
        <end position="314"/>
    </location>
</feature>
<keyword evidence="10" id="KW-1185">Reference proteome</keyword>
<dbReference type="OrthoDB" id="9797363at2"/>
<sequence>MSNLSYSRVLFLLLLSSAYIVIYGATWQDIELVWRSSATYNHCYLIIPISIWFMLRKRNDAINTNNYSPHLLWLPAGFACAMLLVWLLSYAADIALFMHIAAVLSLPAMFWLIFGTAAAKKHRFALGYLIFLIPFGEELSLQLQNITADITVFMLHIAAVPVFRQGLFLSTPVGMFEVAEACSGLRFLIASLAISVLFAYLNYKRLPKQISFILFMTVLSVLANGVRAFMLVYIGEKSNMQLGFGADHYLYGWVFFGLVLFAGFWLGARFADDDINFKKTPLQLSILPLGLPQLSLVSIVLITAIFSLNLPIVIPPASPAPALISTSYAEVTDSDWGIAFFDSLAFSHFQDEQNIEYVRAVYALKQTSGELFSWENQLFDKKVWVIQQRQALPKYTVLHLNALSGGNRSILYWHQVGEHRFSEQLPTKIQQTLAYYFDSDAITATNALSVSGLAPTEALALLISAADNIGPMLPNTASATLGIQQ</sequence>
<dbReference type="GO" id="GO:0008233">
    <property type="term" value="F:peptidase activity"/>
    <property type="evidence" value="ECO:0007669"/>
    <property type="project" value="UniProtKB-KW"/>
</dbReference>
<evidence type="ECO:0000256" key="1">
    <source>
        <dbReference type="ARBA" id="ARBA00004651"/>
    </source>
</evidence>
<protein>
    <recommendedName>
        <fullName evidence="11">Methanolan biosynthesis EpsI domain-containing protein</fullName>
    </recommendedName>
</protein>
<keyword evidence="4 8" id="KW-0812">Transmembrane</keyword>
<dbReference type="GO" id="GO:0006508">
    <property type="term" value="P:proteolysis"/>
    <property type="evidence" value="ECO:0007669"/>
    <property type="project" value="UniProtKB-KW"/>
</dbReference>
<dbReference type="NCBIfam" id="TIGR04178">
    <property type="entry name" value="exo_archaeo"/>
    <property type="match status" value="1"/>
</dbReference>
<accession>A0A1E7Q7E5</accession>
<evidence type="ECO:0000256" key="4">
    <source>
        <dbReference type="ARBA" id="ARBA00022692"/>
    </source>
</evidence>
<keyword evidence="6 8" id="KW-1133">Transmembrane helix</keyword>
<evidence type="ECO:0000256" key="3">
    <source>
        <dbReference type="ARBA" id="ARBA00022670"/>
    </source>
</evidence>
<keyword evidence="5" id="KW-0378">Hydrolase</keyword>
<evidence type="ECO:0000313" key="10">
    <source>
        <dbReference type="Proteomes" id="UP000242258"/>
    </source>
</evidence>
<dbReference type="InterPro" id="IPR026392">
    <property type="entry name" value="Exo/Archaeosortase_dom"/>
</dbReference>
<evidence type="ECO:0000313" key="9">
    <source>
        <dbReference type="EMBL" id="OEY69968.1"/>
    </source>
</evidence>
<comment type="caution">
    <text evidence="9">The sequence shown here is derived from an EMBL/GenBank/DDBJ whole genome shotgun (WGS) entry which is preliminary data.</text>
</comment>
<comment type="subcellular location">
    <subcellularLocation>
        <location evidence="1">Cell membrane</location>
        <topology evidence="1">Multi-pass membrane protein</topology>
    </subcellularLocation>
</comment>
<evidence type="ECO:0000256" key="6">
    <source>
        <dbReference type="ARBA" id="ARBA00022989"/>
    </source>
</evidence>
<evidence type="ECO:0000256" key="7">
    <source>
        <dbReference type="ARBA" id="ARBA00023136"/>
    </source>
</evidence>
<evidence type="ECO:0000256" key="2">
    <source>
        <dbReference type="ARBA" id="ARBA00022475"/>
    </source>
</evidence>
<name>A0A1E7Q7E5_9GAMM</name>
<dbReference type="Pfam" id="PF09721">
    <property type="entry name" value="Exosortase_EpsH"/>
    <property type="match status" value="1"/>
</dbReference>
<feature type="transmembrane region" description="Helical" evidence="8">
    <location>
        <begin position="9"/>
        <end position="26"/>
    </location>
</feature>
<evidence type="ECO:0000256" key="5">
    <source>
        <dbReference type="ARBA" id="ARBA00022801"/>
    </source>
</evidence>
<keyword evidence="3" id="KW-0645">Protease</keyword>
<keyword evidence="7 8" id="KW-0472">Membrane</keyword>
<dbReference type="STRING" id="1628148.BI198_10625"/>
<dbReference type="InterPro" id="IPR019127">
    <property type="entry name" value="Exosortase"/>
</dbReference>
<gene>
    <name evidence="9" type="ORF">BI198_10625</name>
</gene>
<feature type="transmembrane region" description="Helical" evidence="8">
    <location>
        <begin position="250"/>
        <end position="268"/>
    </location>
</feature>
<keyword evidence="2" id="KW-1003">Cell membrane</keyword>
<feature type="transmembrane region" description="Helical" evidence="8">
    <location>
        <begin position="210"/>
        <end position="230"/>
    </location>
</feature>
<feature type="transmembrane region" description="Helical" evidence="8">
    <location>
        <begin position="67"/>
        <end position="88"/>
    </location>
</feature>
<dbReference type="NCBIfam" id="TIGR03109">
    <property type="entry name" value="exosort_XrtA"/>
    <property type="match status" value="1"/>
</dbReference>
<proteinExistence type="predicted"/>
<dbReference type="NCBIfam" id="TIGR02602">
    <property type="entry name" value="8TM_EpsH"/>
    <property type="match status" value="1"/>
</dbReference>
<feature type="transmembrane region" description="Helical" evidence="8">
    <location>
        <begin position="184"/>
        <end position="203"/>
    </location>
</feature>
<feature type="transmembrane region" description="Helical" evidence="8">
    <location>
        <begin position="94"/>
        <end position="114"/>
    </location>
</feature>